<evidence type="ECO:0000313" key="4">
    <source>
        <dbReference type="EMBL" id="GEU84309.1"/>
    </source>
</evidence>
<keyword evidence="1" id="KW-0175">Coiled coil</keyword>
<organism evidence="4">
    <name type="scientific">Tanacetum cinerariifolium</name>
    <name type="common">Dalmatian daisy</name>
    <name type="synonym">Chrysanthemum cinerariifolium</name>
    <dbReference type="NCBI Taxonomy" id="118510"/>
    <lineage>
        <taxon>Eukaryota</taxon>
        <taxon>Viridiplantae</taxon>
        <taxon>Streptophyta</taxon>
        <taxon>Embryophyta</taxon>
        <taxon>Tracheophyta</taxon>
        <taxon>Spermatophyta</taxon>
        <taxon>Magnoliopsida</taxon>
        <taxon>eudicotyledons</taxon>
        <taxon>Gunneridae</taxon>
        <taxon>Pentapetalae</taxon>
        <taxon>asterids</taxon>
        <taxon>campanulids</taxon>
        <taxon>Asterales</taxon>
        <taxon>Asteraceae</taxon>
        <taxon>Asteroideae</taxon>
        <taxon>Anthemideae</taxon>
        <taxon>Anthemidinae</taxon>
        <taxon>Tanacetum</taxon>
    </lineage>
</organism>
<evidence type="ECO:0000256" key="2">
    <source>
        <dbReference type="SAM" id="MobiDB-lite"/>
    </source>
</evidence>
<protein>
    <submittedName>
        <fullName evidence="4">Copia protein</fullName>
    </submittedName>
</protein>
<sequence length="448" mass="52762">MARLQDPTWVSGRVYCLLFFFVVTFAQLTRQRPTQSELTRSTREKDSKKIDRLARSLLIQGLSNDIYSLIDSNETDKDLWDALERQMRGSEYGEQDRKAAILYEYKTFKATEREQLLDSYLRYLQVINDLKKCGYKKDNYELNYKFLNNLQPEWKQYAKGERKSLALKAKKKSSDEECLTSESEDEEYAMAVRDFKKLVKRRGRSVRQPWNDKKTFQRSRDDNDKRKAKELSLEVLGVIVVRKMIKRLETKRVSCLKHLARTKERKFMKSQTETSSGGGSPIIEGDPIMYRRPPKQIRESWRLGHVNMRLIQSLASKELVRNLRYQKKNLENDIEDETLEIDEIVNIKKSKNHPLEPKNVNEALKDESWIIAMQEELNQFIANDVWELVPHSRSTKIIRTKGVYRNKLDENGVVSRNKARGNSSTQQWEHFFTSSGKITLAVEIQQWE</sequence>
<dbReference type="EMBL" id="BKCJ010008865">
    <property type="protein sequence ID" value="GEU84309.1"/>
    <property type="molecule type" value="Genomic_DNA"/>
</dbReference>
<comment type="caution">
    <text evidence="4">The sequence shown here is derived from an EMBL/GenBank/DDBJ whole genome shotgun (WGS) entry which is preliminary data.</text>
</comment>
<evidence type="ECO:0000256" key="1">
    <source>
        <dbReference type="SAM" id="Coils"/>
    </source>
</evidence>
<proteinExistence type="predicted"/>
<keyword evidence="3" id="KW-0472">Membrane</keyword>
<reference evidence="4" key="1">
    <citation type="journal article" date="2019" name="Sci. Rep.">
        <title>Draft genome of Tanacetum cinerariifolium, the natural source of mosquito coil.</title>
        <authorList>
            <person name="Yamashiro T."/>
            <person name="Shiraishi A."/>
            <person name="Satake H."/>
            <person name="Nakayama K."/>
        </authorList>
    </citation>
    <scope>NUCLEOTIDE SEQUENCE</scope>
</reference>
<name>A0A6L2NFK5_TANCI</name>
<keyword evidence="3" id="KW-1133">Transmembrane helix</keyword>
<keyword evidence="3" id="KW-0812">Transmembrane</keyword>
<evidence type="ECO:0000256" key="3">
    <source>
        <dbReference type="SAM" id="Phobius"/>
    </source>
</evidence>
<feature type="region of interest" description="Disordered" evidence="2">
    <location>
        <begin position="266"/>
        <end position="288"/>
    </location>
</feature>
<feature type="coiled-coil region" evidence="1">
    <location>
        <begin position="320"/>
        <end position="347"/>
    </location>
</feature>
<feature type="transmembrane region" description="Helical" evidence="3">
    <location>
        <begin position="12"/>
        <end position="29"/>
    </location>
</feature>
<gene>
    <name evidence="4" type="ORF">Tci_056287</name>
</gene>
<accession>A0A6L2NFK5</accession>
<dbReference type="AlphaFoldDB" id="A0A6L2NFK5"/>
<dbReference type="Pfam" id="PF14223">
    <property type="entry name" value="Retrotran_gag_2"/>
    <property type="match status" value="1"/>
</dbReference>